<name>A0AA40GFF4_9HYME</name>
<organism evidence="1 2">
    <name type="scientific">Melipona bicolor</name>
    <dbReference type="NCBI Taxonomy" id="60889"/>
    <lineage>
        <taxon>Eukaryota</taxon>
        <taxon>Metazoa</taxon>
        <taxon>Ecdysozoa</taxon>
        <taxon>Arthropoda</taxon>
        <taxon>Hexapoda</taxon>
        <taxon>Insecta</taxon>
        <taxon>Pterygota</taxon>
        <taxon>Neoptera</taxon>
        <taxon>Endopterygota</taxon>
        <taxon>Hymenoptera</taxon>
        <taxon>Apocrita</taxon>
        <taxon>Aculeata</taxon>
        <taxon>Apoidea</taxon>
        <taxon>Anthophila</taxon>
        <taxon>Apidae</taxon>
        <taxon>Melipona</taxon>
    </lineage>
</organism>
<reference evidence="1" key="1">
    <citation type="submission" date="2021-10" db="EMBL/GenBank/DDBJ databases">
        <title>Melipona bicolor Genome sequencing and assembly.</title>
        <authorList>
            <person name="Araujo N.S."/>
            <person name="Arias M.C."/>
        </authorList>
    </citation>
    <scope>NUCLEOTIDE SEQUENCE</scope>
    <source>
        <strain evidence="1">USP_2M_L1-L4_2017</strain>
        <tissue evidence="1">Whole body</tissue>
    </source>
</reference>
<dbReference type="AlphaFoldDB" id="A0AA40GFF4"/>
<dbReference type="EMBL" id="JAHYIQ010000001">
    <property type="protein sequence ID" value="KAK1136873.1"/>
    <property type="molecule type" value="Genomic_DNA"/>
</dbReference>
<comment type="caution">
    <text evidence="1">The sequence shown here is derived from an EMBL/GenBank/DDBJ whole genome shotgun (WGS) entry which is preliminary data.</text>
</comment>
<evidence type="ECO:0000313" key="2">
    <source>
        <dbReference type="Proteomes" id="UP001177670"/>
    </source>
</evidence>
<protein>
    <submittedName>
        <fullName evidence="1">Uncharacterized protein</fullName>
    </submittedName>
</protein>
<sequence length="242" mass="28042">MTTIETPMIGDNACLPNERNLCIPQQLLEVKELLKSINRRLEDCALEWQAEISRKQWKIFRSNVNGITLPERSLLARTYFTEKNLDETFQHLLSYLLQDKSSVSNIKETCDIQNQSCNTKEDCKILDIINTEPTHLSSQNNQYLNGKRKIQDYIDNILTVKNSFTDVIKAKINFDTKFLGFEAILHKTISTSSDTVCLCQYCSNTMQTTHDIHRKLRSVTLNQRNRAVTKPKRLTRSKKNII</sequence>
<proteinExistence type="predicted"/>
<evidence type="ECO:0000313" key="1">
    <source>
        <dbReference type="EMBL" id="KAK1136873.1"/>
    </source>
</evidence>
<gene>
    <name evidence="1" type="ORF">K0M31_001405</name>
</gene>
<keyword evidence="2" id="KW-1185">Reference proteome</keyword>
<dbReference type="Proteomes" id="UP001177670">
    <property type="component" value="Unassembled WGS sequence"/>
</dbReference>
<accession>A0AA40GFF4</accession>